<evidence type="ECO:0000256" key="11">
    <source>
        <dbReference type="ARBA" id="ARBA00022989"/>
    </source>
</evidence>
<evidence type="ECO:0000256" key="5">
    <source>
        <dbReference type="ARBA" id="ARBA00022645"/>
    </source>
</evidence>
<accession>M1PA32</accession>
<dbReference type="GO" id="GO:0006508">
    <property type="term" value="P:proteolysis"/>
    <property type="evidence" value="ECO:0007669"/>
    <property type="project" value="UniProtKB-KW"/>
</dbReference>
<dbReference type="Proteomes" id="UP000011721">
    <property type="component" value="Chromosome"/>
</dbReference>
<dbReference type="Gene3D" id="3.30.1390.30">
    <property type="entry name" value="Penicillin-binding protein 2a, domain 3"/>
    <property type="match status" value="1"/>
</dbReference>
<keyword evidence="4" id="KW-0997">Cell inner membrane</keyword>
<gene>
    <name evidence="17" type="ordered locus">UWK_01927</name>
</gene>
<proteinExistence type="predicted"/>
<dbReference type="InterPro" id="IPR050515">
    <property type="entry name" value="Beta-lactam/transpept"/>
</dbReference>
<dbReference type="RefSeq" id="WP_015404168.1">
    <property type="nucleotide sequence ID" value="NC_020304.1"/>
</dbReference>
<dbReference type="PANTHER" id="PTHR30627:SF2">
    <property type="entry name" value="PEPTIDOGLYCAN D,D-TRANSPEPTIDASE MRDA"/>
    <property type="match status" value="1"/>
</dbReference>
<organism evidence="17 18">
    <name type="scientific">Desulfocapsa sulfexigens (strain DSM 10523 / SB164P1)</name>
    <dbReference type="NCBI Taxonomy" id="1167006"/>
    <lineage>
        <taxon>Bacteria</taxon>
        <taxon>Pseudomonadati</taxon>
        <taxon>Thermodesulfobacteriota</taxon>
        <taxon>Desulfobulbia</taxon>
        <taxon>Desulfobulbales</taxon>
        <taxon>Desulfocapsaceae</taxon>
        <taxon>Desulfocapsa</taxon>
    </lineage>
</organism>
<comment type="subcellular location">
    <subcellularLocation>
        <location evidence="2">Cell membrane</location>
    </subcellularLocation>
    <subcellularLocation>
        <location evidence="1">Membrane</location>
        <topology evidence="1">Single-pass membrane protein</topology>
    </subcellularLocation>
</comment>
<dbReference type="STRING" id="1167006.UWK_01927"/>
<dbReference type="Gene3D" id="3.40.710.10">
    <property type="entry name" value="DD-peptidase/beta-lactamase superfamily"/>
    <property type="match status" value="1"/>
</dbReference>
<keyword evidence="9" id="KW-0133">Cell shape</keyword>
<protein>
    <submittedName>
        <fullName evidence="17">Peptidoglycan glycosyltransferase</fullName>
        <ecNumber evidence="17">2.4.1.129</ecNumber>
    </submittedName>
</protein>
<evidence type="ECO:0000256" key="10">
    <source>
        <dbReference type="ARBA" id="ARBA00022984"/>
    </source>
</evidence>
<dbReference type="InterPro" id="IPR005311">
    <property type="entry name" value="PBP_dimer"/>
</dbReference>
<keyword evidence="8" id="KW-0378">Hydrolase</keyword>
<dbReference type="PATRIC" id="fig|1167006.5.peg.2111"/>
<evidence type="ECO:0000256" key="1">
    <source>
        <dbReference type="ARBA" id="ARBA00004167"/>
    </source>
</evidence>
<evidence type="ECO:0000256" key="12">
    <source>
        <dbReference type="ARBA" id="ARBA00023136"/>
    </source>
</evidence>
<dbReference type="EMBL" id="CP003985">
    <property type="protein sequence ID" value="AGF78477.1"/>
    <property type="molecule type" value="Genomic_DNA"/>
</dbReference>
<dbReference type="SUPFAM" id="SSF56519">
    <property type="entry name" value="Penicillin binding protein dimerisation domain"/>
    <property type="match status" value="1"/>
</dbReference>
<dbReference type="EC" id="2.4.1.129" evidence="17"/>
<evidence type="ECO:0000313" key="18">
    <source>
        <dbReference type="Proteomes" id="UP000011721"/>
    </source>
</evidence>
<keyword evidence="18" id="KW-1185">Reference proteome</keyword>
<dbReference type="GO" id="GO:0009002">
    <property type="term" value="F:serine-type D-Ala-D-Ala carboxypeptidase activity"/>
    <property type="evidence" value="ECO:0007669"/>
    <property type="project" value="InterPro"/>
</dbReference>
<keyword evidence="6" id="KW-0645">Protease</keyword>
<dbReference type="InterPro" id="IPR036138">
    <property type="entry name" value="PBP_dimer_sf"/>
</dbReference>
<dbReference type="PANTHER" id="PTHR30627">
    <property type="entry name" value="PEPTIDOGLYCAN D,D-TRANSPEPTIDASE"/>
    <property type="match status" value="1"/>
</dbReference>
<keyword evidence="3" id="KW-1003">Cell membrane</keyword>
<dbReference type="InterPro" id="IPR012338">
    <property type="entry name" value="Beta-lactam/transpept-like"/>
</dbReference>
<evidence type="ECO:0000256" key="7">
    <source>
        <dbReference type="ARBA" id="ARBA00022692"/>
    </source>
</evidence>
<name>M1PA32_DESSD</name>
<keyword evidence="7 14" id="KW-0812">Transmembrane</keyword>
<feature type="domain" description="Penicillin-binding protein dimerisation" evidence="16">
    <location>
        <begin position="70"/>
        <end position="235"/>
    </location>
</feature>
<dbReference type="eggNOG" id="COG0768">
    <property type="taxonomic scope" value="Bacteria"/>
</dbReference>
<keyword evidence="17" id="KW-0328">Glycosyltransferase</keyword>
<dbReference type="GO" id="GO:0071972">
    <property type="term" value="F:peptidoglycan L,D-transpeptidase activity"/>
    <property type="evidence" value="ECO:0007669"/>
    <property type="project" value="TreeGrafter"/>
</dbReference>
<dbReference type="InterPro" id="IPR001460">
    <property type="entry name" value="PCN-bd_Tpept"/>
</dbReference>
<evidence type="ECO:0000256" key="6">
    <source>
        <dbReference type="ARBA" id="ARBA00022670"/>
    </source>
</evidence>
<evidence type="ECO:0000313" key="17">
    <source>
        <dbReference type="EMBL" id="AGF78477.1"/>
    </source>
</evidence>
<dbReference type="KEGG" id="dsf:UWK_01927"/>
<dbReference type="Pfam" id="PF00905">
    <property type="entry name" value="Transpeptidase"/>
    <property type="match status" value="1"/>
</dbReference>
<evidence type="ECO:0000256" key="14">
    <source>
        <dbReference type="SAM" id="Phobius"/>
    </source>
</evidence>
<evidence type="ECO:0000256" key="2">
    <source>
        <dbReference type="ARBA" id="ARBA00004236"/>
    </source>
</evidence>
<keyword evidence="17" id="KW-0808">Transferase</keyword>
<dbReference type="NCBIfam" id="TIGR03423">
    <property type="entry name" value="pbp2_mrdA"/>
    <property type="match status" value="1"/>
</dbReference>
<evidence type="ECO:0000259" key="15">
    <source>
        <dbReference type="Pfam" id="PF00905"/>
    </source>
</evidence>
<dbReference type="GO" id="GO:0008658">
    <property type="term" value="F:penicillin binding"/>
    <property type="evidence" value="ECO:0007669"/>
    <property type="project" value="InterPro"/>
</dbReference>
<reference evidence="18" key="1">
    <citation type="journal article" date="2013" name="Stand. Genomic Sci.">
        <title>Complete genome sequence of Desulfocapsa sulfexigens, a marine deltaproteobacterium specialized in disproportionating inorganic sulfur compounds.</title>
        <authorList>
            <person name="Finster K.W."/>
            <person name="Kjeldsen K.U."/>
            <person name="Kube M."/>
            <person name="Reinhardt R."/>
            <person name="Mussmann M."/>
            <person name="Amann R."/>
            <person name="Schreiber L."/>
        </authorList>
    </citation>
    <scope>NUCLEOTIDE SEQUENCE [LARGE SCALE GENOMIC DNA]</scope>
    <source>
        <strain evidence="18">DSM 10523 / SB164P1</strain>
    </source>
</reference>
<evidence type="ECO:0000256" key="3">
    <source>
        <dbReference type="ARBA" id="ARBA00022475"/>
    </source>
</evidence>
<dbReference type="GO" id="GO:0008360">
    <property type="term" value="P:regulation of cell shape"/>
    <property type="evidence" value="ECO:0007669"/>
    <property type="project" value="UniProtKB-KW"/>
</dbReference>
<evidence type="ECO:0000256" key="9">
    <source>
        <dbReference type="ARBA" id="ARBA00022960"/>
    </source>
</evidence>
<dbReference type="GO" id="GO:0005886">
    <property type="term" value="C:plasma membrane"/>
    <property type="evidence" value="ECO:0007669"/>
    <property type="project" value="UniProtKB-SubCell"/>
</dbReference>
<dbReference type="Pfam" id="PF03717">
    <property type="entry name" value="PBP_dimer"/>
    <property type="match status" value="1"/>
</dbReference>
<dbReference type="OrthoDB" id="9766847at2"/>
<dbReference type="FunFam" id="3.40.710.10:FF:000024">
    <property type="entry name" value="Penicillin-binding protein 2"/>
    <property type="match status" value="1"/>
</dbReference>
<keyword evidence="11 14" id="KW-1133">Transmembrane helix</keyword>
<sequence>MKWSGYNNLEELTEYDDADLDFLKRRIVFAGLIVLCFAAIIIARLWFLQVHKGDEYRDRADNNRVRVREVAAPRGNIFDAKNRKMVTNRPSFNVVLVREDSNDVDKLLKKLATALDLDISMLWEKLRDASTKPRHIPVRLLVDVDWQTLAYVENHNQEFPGIRIETTPARVYHYENLAAHAIGYLGEISKKELAARDSDIYTGGDLIGKMGLERLRETDLRGEKGSSSSEVNARGFEQQLLKSIEPLPGNDIQLTIDAELQKVAEDLMDSGGKAGAVVAMEVKTGRMLALASNPVLPLNQFVGGISHKNWNALLDNEKHPLINKVVQAMYPPGSTYKMITAMAGLSTGVIDKDTVFYCPGFYTFGNRRYHCWKHSGHGAVNLKRAISESCDVYFYQVGLRVGVDKLAEFANKFGLGHKSGIELEHEKSGLTPTKEWKRKKYGQKWQDGETLSVAIGQGFNLVTPLQICLMTATIANGGKQYLPQIIEKVTDPDGKIIEQFEPVVVTEMTGDEQFLPLIREGMEEVIQGRRGTARQVRIKGLTIGGKTGTAQVVRLKEYKHLKEEDIPYKFRDHAWFTCYAPAEDPEIAVTVLVEHGLHGGSGAGPVARAILEAYFSGYLQLHEETEKAAKEEEE</sequence>
<dbReference type="GO" id="GO:0016757">
    <property type="term" value="F:glycosyltransferase activity"/>
    <property type="evidence" value="ECO:0007669"/>
    <property type="project" value="UniProtKB-KW"/>
</dbReference>
<keyword evidence="5" id="KW-0121">Carboxypeptidase</keyword>
<keyword evidence="10" id="KW-0573">Peptidoglycan synthesis</keyword>
<evidence type="ECO:0000256" key="8">
    <source>
        <dbReference type="ARBA" id="ARBA00022801"/>
    </source>
</evidence>
<dbReference type="AlphaFoldDB" id="M1PA32"/>
<dbReference type="InterPro" id="IPR017790">
    <property type="entry name" value="Penicillin-binding_protein_2"/>
</dbReference>
<dbReference type="GO" id="GO:0071555">
    <property type="term" value="P:cell wall organization"/>
    <property type="evidence" value="ECO:0007669"/>
    <property type="project" value="UniProtKB-KW"/>
</dbReference>
<evidence type="ECO:0000259" key="16">
    <source>
        <dbReference type="Pfam" id="PF03717"/>
    </source>
</evidence>
<dbReference type="SUPFAM" id="SSF56601">
    <property type="entry name" value="beta-lactamase/transpeptidase-like"/>
    <property type="match status" value="1"/>
</dbReference>
<dbReference type="GO" id="GO:0009252">
    <property type="term" value="P:peptidoglycan biosynthetic process"/>
    <property type="evidence" value="ECO:0007669"/>
    <property type="project" value="UniProtKB-KW"/>
</dbReference>
<feature type="transmembrane region" description="Helical" evidence="14">
    <location>
        <begin position="27"/>
        <end position="47"/>
    </location>
</feature>
<dbReference type="HOGENOM" id="CLU_009289_1_2_7"/>
<keyword evidence="12 14" id="KW-0472">Membrane</keyword>
<dbReference type="Gene3D" id="3.90.1310.10">
    <property type="entry name" value="Penicillin-binding protein 2a (Domain 2)"/>
    <property type="match status" value="1"/>
</dbReference>
<evidence type="ECO:0000256" key="13">
    <source>
        <dbReference type="ARBA" id="ARBA00023316"/>
    </source>
</evidence>
<feature type="domain" description="Penicillin-binding protein transpeptidase" evidence="15">
    <location>
        <begin position="275"/>
        <end position="612"/>
    </location>
</feature>
<keyword evidence="13" id="KW-0961">Cell wall biogenesis/degradation</keyword>
<evidence type="ECO:0000256" key="4">
    <source>
        <dbReference type="ARBA" id="ARBA00022519"/>
    </source>
</evidence>